<dbReference type="GO" id="GO:0000272">
    <property type="term" value="P:polysaccharide catabolic process"/>
    <property type="evidence" value="ECO:0007669"/>
    <property type="project" value="InterPro"/>
</dbReference>
<sequence>MMDNGTMRMSKLFLPSPWERIDLMRWKKWISTVLAVVMFLPFGTLVHAKSDIASNSMKVSSEEGYAGGFVDVPVFLTPEDMINKYDISIGFDAASLELVSGNEVTNELGASQGDTFDTDITITGIANVKANLVNNPVWDDDTKVFTLHFKIKDSVQPGDLDLTVPKHDLYEGVEIASTTVEDGKITVRAVNTKHTVTFDSQGGSAVESATNVTSGTTIGEPTAPTKAGYTFAGWYKDAAGTEAWNFAVDTVTSDVTLYANWTSTTQEQFTVTFDSQGGSAVESATNVTSGTAIGEPTAPTKAGYTFAGWYKDAAGTAAWNFAMDTVTSDVTLYANWTRHAVQIQIGSVSGTPGSTVDVPVTAGESTYGIAAYDIQIDFDTEALELTGIAGNAGDYFDSNYDNVTGWLKTAWVDSDAGDTPIAAGEKLFTISFKIKSGAGLGDKALTVQTEEPILFSILDSSGNEMEKTLTPGKVTVKEGPVQFTVTFDSQGGSAVDSITHVDNDMTIGAPTAPTKAGYTFAGWYKEAAGTHAWNFAADTVTSDVTLYAKWTSNDSNNSNNSNNSGSPSTSSGTSTPEKPAGLQVIVDGVVKDQIATGLTTKENGKSVLTATIDPSKLVDQLKQAANKSTVIVPVTASVDKVLVVLTGEAVKSMETKQAVLEVQTPYGIYKLPAGQIAIDQISSKLGEQVKLSDIVVHVEIAKSDEAATVLAEAAATQGSFAMVAPPVTFNVTASYNGKTVAVEQFSSYVEREIPLPSGLDPSKVTTAAVLNPDGSVRHVPTVITTREGKNYAVVNSLTNSDYFLIWNPKTFMDVEGHWSKKAVNDMASRMIVKGTDDNHYNPDAVITRAELAAIVVRALGLSENGSKTDFTDVKSGDWYAGAVAKAVEYGLIEGYENQTFAPTQTITRQEALVIMARAMKLTGLEADGAYAESVLSPFADRAEVASWAKPAMAAAVKNGLVKGSSEGLMPTGNLTRGETAAIVQRFLIQAKLIDNRNTNES</sequence>
<evidence type="ECO:0000313" key="5">
    <source>
        <dbReference type="Proteomes" id="UP000460318"/>
    </source>
</evidence>
<evidence type="ECO:0000259" key="3">
    <source>
        <dbReference type="PROSITE" id="PS51272"/>
    </source>
</evidence>
<dbReference type="Gene3D" id="2.60.40.4270">
    <property type="entry name" value="Listeria-Bacteroides repeat domain"/>
    <property type="match status" value="3"/>
</dbReference>
<dbReference type="Proteomes" id="UP000460318">
    <property type="component" value="Unassembled WGS sequence"/>
</dbReference>
<dbReference type="InterPro" id="IPR013378">
    <property type="entry name" value="InlB-like_B-rpt"/>
</dbReference>
<dbReference type="GO" id="GO:0030313">
    <property type="term" value="C:cell envelope"/>
    <property type="evidence" value="ECO:0007669"/>
    <property type="project" value="UniProtKB-SubCell"/>
</dbReference>
<dbReference type="GO" id="GO:0030246">
    <property type="term" value="F:carbohydrate binding"/>
    <property type="evidence" value="ECO:0007669"/>
    <property type="project" value="InterPro"/>
</dbReference>
<dbReference type="EMBL" id="WUBI01000003">
    <property type="protein sequence ID" value="MWV46124.1"/>
    <property type="molecule type" value="Genomic_DNA"/>
</dbReference>
<dbReference type="InterPro" id="IPR008965">
    <property type="entry name" value="CBM2/CBM3_carb-bd_dom_sf"/>
</dbReference>
<gene>
    <name evidence="4" type="ORF">GRF59_21110</name>
</gene>
<name>A0A7X3ILH2_9BACL</name>
<dbReference type="Pfam" id="PF09479">
    <property type="entry name" value="Flg_new"/>
    <property type="match status" value="3"/>
</dbReference>
<evidence type="ECO:0000256" key="2">
    <source>
        <dbReference type="SAM" id="MobiDB-lite"/>
    </source>
</evidence>
<protein>
    <recommendedName>
        <fullName evidence="3">SLH domain-containing protein</fullName>
    </recommendedName>
</protein>
<comment type="caution">
    <text evidence="4">The sequence shown here is derived from an EMBL/GenBank/DDBJ whole genome shotgun (WGS) entry which is preliminary data.</text>
</comment>
<dbReference type="InterPro" id="IPR042229">
    <property type="entry name" value="Listeria/Bacterioides_rpt_sf"/>
</dbReference>
<evidence type="ECO:0000256" key="1">
    <source>
        <dbReference type="ARBA" id="ARBA00004196"/>
    </source>
</evidence>
<dbReference type="InterPro" id="IPR002102">
    <property type="entry name" value="Cohesin_dom"/>
</dbReference>
<dbReference type="PANTHER" id="PTHR43308">
    <property type="entry name" value="OUTER MEMBRANE PROTEIN ALPHA-RELATED"/>
    <property type="match status" value="1"/>
</dbReference>
<feature type="domain" description="SLH" evidence="3">
    <location>
        <begin position="935"/>
        <end position="997"/>
    </location>
</feature>
<evidence type="ECO:0000313" key="4">
    <source>
        <dbReference type="EMBL" id="MWV46124.1"/>
    </source>
</evidence>
<feature type="domain" description="SLH" evidence="3">
    <location>
        <begin position="866"/>
        <end position="929"/>
    </location>
</feature>
<dbReference type="Pfam" id="PF00963">
    <property type="entry name" value="Cohesin"/>
    <property type="match status" value="2"/>
</dbReference>
<feature type="compositionally biased region" description="Low complexity" evidence="2">
    <location>
        <begin position="552"/>
        <end position="576"/>
    </location>
</feature>
<organism evidence="4 5">
    <name type="scientific">Paenibacillus dendrobii</name>
    <dbReference type="NCBI Taxonomy" id="2691084"/>
    <lineage>
        <taxon>Bacteria</taxon>
        <taxon>Bacillati</taxon>
        <taxon>Bacillota</taxon>
        <taxon>Bacilli</taxon>
        <taxon>Bacillales</taxon>
        <taxon>Paenibacillaceae</taxon>
        <taxon>Paenibacillus</taxon>
    </lineage>
</organism>
<dbReference type="CDD" id="cd08548">
    <property type="entry name" value="Type_I_cohesin_like"/>
    <property type="match status" value="1"/>
</dbReference>
<dbReference type="NCBIfam" id="TIGR02543">
    <property type="entry name" value="List_Bact_rpt"/>
    <property type="match status" value="3"/>
</dbReference>
<feature type="region of interest" description="Disordered" evidence="2">
    <location>
        <begin position="552"/>
        <end position="579"/>
    </location>
</feature>
<reference evidence="4 5" key="1">
    <citation type="submission" date="2019-12" db="EMBL/GenBank/DDBJ databases">
        <title>Paenibacillus sp. nov., an endophytic bacterium isolated from the stem of Dendrobium.</title>
        <authorList>
            <person name="Zhao R."/>
        </authorList>
    </citation>
    <scope>NUCLEOTIDE SEQUENCE [LARGE SCALE GENOMIC DNA]</scope>
    <source>
        <strain evidence="4 5">HJL G12</strain>
    </source>
</reference>
<feature type="domain" description="SLH" evidence="3">
    <location>
        <begin position="806"/>
        <end position="865"/>
    </location>
</feature>
<proteinExistence type="predicted"/>
<dbReference type="SUPFAM" id="SSF49384">
    <property type="entry name" value="Carbohydrate-binding domain"/>
    <property type="match status" value="2"/>
</dbReference>
<dbReference type="PROSITE" id="PS51272">
    <property type="entry name" value="SLH"/>
    <property type="match status" value="3"/>
</dbReference>
<dbReference type="InterPro" id="IPR051465">
    <property type="entry name" value="Cell_Envelope_Struct_Comp"/>
</dbReference>
<dbReference type="Gene3D" id="2.60.40.680">
    <property type="match status" value="2"/>
</dbReference>
<dbReference type="AlphaFoldDB" id="A0A7X3ILH2"/>
<keyword evidence="5" id="KW-1185">Reference proteome</keyword>
<accession>A0A7X3ILH2</accession>
<dbReference type="PANTHER" id="PTHR43308:SF5">
    <property type="entry name" value="S-LAYER PROTEIN _ PEPTIDOGLYCAN ENDO-BETA-N-ACETYLGLUCOSAMINIDASE"/>
    <property type="match status" value="1"/>
</dbReference>
<dbReference type="InterPro" id="IPR001119">
    <property type="entry name" value="SLH_dom"/>
</dbReference>
<comment type="subcellular location">
    <subcellularLocation>
        <location evidence="1">Cell envelope</location>
    </subcellularLocation>
</comment>
<dbReference type="Pfam" id="PF00395">
    <property type="entry name" value="SLH"/>
    <property type="match status" value="3"/>
</dbReference>